<dbReference type="GO" id="GO:0006171">
    <property type="term" value="P:cAMP biosynthetic process"/>
    <property type="evidence" value="ECO:0007669"/>
    <property type="project" value="TreeGrafter"/>
</dbReference>
<protein>
    <recommendedName>
        <fullName evidence="1">Guanylate cyclase domain-containing protein</fullName>
    </recommendedName>
</protein>
<accession>A0A383DAB3</accession>
<dbReference type="SUPFAM" id="SSF55073">
    <property type="entry name" value="Nucleotide cyclase"/>
    <property type="match status" value="1"/>
</dbReference>
<organism evidence="2">
    <name type="scientific">marine metagenome</name>
    <dbReference type="NCBI Taxonomy" id="408172"/>
    <lineage>
        <taxon>unclassified sequences</taxon>
        <taxon>metagenomes</taxon>
        <taxon>ecological metagenomes</taxon>
    </lineage>
</organism>
<dbReference type="Gene3D" id="3.30.70.1230">
    <property type="entry name" value="Nucleotide cyclase"/>
    <property type="match status" value="1"/>
</dbReference>
<sequence>MSNSPKVERKLAAIMFTDIAGFTESMSYDEQQAMNAVKKKRSIIQPLIKEYNGVFVKEIGDGTLSYFSSAIDASTCAVNLQQSTYDEEHLNIRVGLHIGDIVFDGQDVFGEGVNIASRLESLSPVGGVCVSKNVYDELENKKEFNGTSLGLQSLKGVGRLVEVYALKDAHLT</sequence>
<dbReference type="PROSITE" id="PS50125">
    <property type="entry name" value="GUANYLATE_CYCLASE_2"/>
    <property type="match status" value="1"/>
</dbReference>
<dbReference type="CDD" id="cd07302">
    <property type="entry name" value="CHD"/>
    <property type="match status" value="1"/>
</dbReference>
<dbReference type="InterPro" id="IPR029787">
    <property type="entry name" value="Nucleotide_cyclase"/>
</dbReference>
<dbReference type="EMBL" id="UINC01215633">
    <property type="protein sequence ID" value="SVE41412.1"/>
    <property type="molecule type" value="Genomic_DNA"/>
</dbReference>
<dbReference type="SMART" id="SM00044">
    <property type="entry name" value="CYCc"/>
    <property type="match status" value="1"/>
</dbReference>
<dbReference type="PANTHER" id="PTHR43081">
    <property type="entry name" value="ADENYLATE CYCLASE, TERMINAL-DIFFERENTIATION SPECIFIC-RELATED"/>
    <property type="match status" value="1"/>
</dbReference>
<dbReference type="AlphaFoldDB" id="A0A383DAB3"/>
<evidence type="ECO:0000259" key="1">
    <source>
        <dbReference type="PROSITE" id="PS50125"/>
    </source>
</evidence>
<dbReference type="InterPro" id="IPR001054">
    <property type="entry name" value="A/G_cyclase"/>
</dbReference>
<evidence type="ECO:0000313" key="2">
    <source>
        <dbReference type="EMBL" id="SVE41412.1"/>
    </source>
</evidence>
<dbReference type="GO" id="GO:0035556">
    <property type="term" value="P:intracellular signal transduction"/>
    <property type="evidence" value="ECO:0007669"/>
    <property type="project" value="InterPro"/>
</dbReference>
<feature type="domain" description="Guanylate cyclase" evidence="1">
    <location>
        <begin position="13"/>
        <end position="120"/>
    </location>
</feature>
<name>A0A383DAB3_9ZZZZ</name>
<dbReference type="Pfam" id="PF00211">
    <property type="entry name" value="Guanylate_cyc"/>
    <property type="match status" value="1"/>
</dbReference>
<gene>
    <name evidence="2" type="ORF">METZ01_LOCUS494266</name>
</gene>
<feature type="non-terminal residue" evidence="2">
    <location>
        <position position="172"/>
    </location>
</feature>
<dbReference type="InterPro" id="IPR050697">
    <property type="entry name" value="Adenylyl/Guanylyl_Cyclase_3/4"/>
</dbReference>
<proteinExistence type="predicted"/>
<reference evidence="2" key="1">
    <citation type="submission" date="2018-05" db="EMBL/GenBank/DDBJ databases">
        <authorList>
            <person name="Lanie J.A."/>
            <person name="Ng W.-L."/>
            <person name="Kazmierczak K.M."/>
            <person name="Andrzejewski T.M."/>
            <person name="Davidsen T.M."/>
            <person name="Wayne K.J."/>
            <person name="Tettelin H."/>
            <person name="Glass J.I."/>
            <person name="Rusch D."/>
            <person name="Podicherti R."/>
            <person name="Tsui H.-C.T."/>
            <person name="Winkler M.E."/>
        </authorList>
    </citation>
    <scope>NUCLEOTIDE SEQUENCE</scope>
</reference>
<dbReference type="PANTHER" id="PTHR43081:SF19">
    <property type="entry name" value="PH-SENSITIVE ADENYLATE CYCLASE RV1264"/>
    <property type="match status" value="1"/>
</dbReference>